<evidence type="ECO:0000313" key="12">
    <source>
        <dbReference type="Ensembl" id="ENSECAP00000045935.3"/>
    </source>
</evidence>
<evidence type="ECO:0000256" key="4">
    <source>
        <dbReference type="ARBA" id="ARBA00022676"/>
    </source>
</evidence>
<keyword evidence="4" id="KW-0328">Glycosyltransferase</keyword>
<dbReference type="Proteomes" id="UP000002281">
    <property type="component" value="Chromosome 1"/>
</dbReference>
<evidence type="ECO:0000256" key="9">
    <source>
        <dbReference type="ARBA" id="ARBA00023970"/>
    </source>
</evidence>
<dbReference type="GO" id="GO:0009116">
    <property type="term" value="P:nucleoside metabolic process"/>
    <property type="evidence" value="ECO:0007669"/>
    <property type="project" value="InterPro"/>
</dbReference>
<dbReference type="Gene3D" id="3.40.50.1580">
    <property type="entry name" value="Nucleoside phosphorylase domain"/>
    <property type="match status" value="1"/>
</dbReference>
<dbReference type="Ensembl" id="ENSECAT00000071337.2">
    <property type="protein sequence ID" value="ENSECAP00000048798.2"/>
    <property type="gene ID" value="ENSECAG00000038332.3"/>
</dbReference>
<reference evidence="12" key="2">
    <citation type="submission" date="2025-05" db="UniProtKB">
        <authorList>
            <consortium name="Ensembl"/>
        </authorList>
    </citation>
    <scope>IDENTIFICATION</scope>
    <source>
        <strain evidence="12">Thoroughbred</strain>
    </source>
</reference>
<dbReference type="SUPFAM" id="SSF53167">
    <property type="entry name" value="Purine and uridine phosphorylases"/>
    <property type="match status" value="1"/>
</dbReference>
<sequence length="71" mass="7743">MSTVPEAIVARHCGLRVFGFSLITNKVVTDYESLEKANHEEVLEAGRQVAQKLEKFVSILMAGIPQPGCAN</sequence>
<protein>
    <recommendedName>
        <fullName evidence="3">purine-nucleoside phosphorylase</fullName>
        <ecNumber evidence="3">2.4.2.1</ecNumber>
    </recommendedName>
    <alternativeName>
        <fullName evidence="10">Inosine-guanosine phosphorylase</fullName>
    </alternativeName>
</protein>
<dbReference type="GeneTree" id="ENSGT00950000182991"/>
<evidence type="ECO:0000256" key="3">
    <source>
        <dbReference type="ARBA" id="ARBA00011886"/>
    </source>
</evidence>
<accession>A0A3Q2IDT4</accession>
<comment type="catalytic activity">
    <reaction evidence="7">
        <text>2'-deoxyguanosine + phosphate = 2-deoxy-alpha-D-ribose 1-phosphate + guanine</text>
        <dbReference type="Rhea" id="RHEA:27738"/>
        <dbReference type="ChEBI" id="CHEBI:16235"/>
        <dbReference type="ChEBI" id="CHEBI:17172"/>
        <dbReference type="ChEBI" id="CHEBI:43474"/>
        <dbReference type="ChEBI" id="CHEBI:57259"/>
        <dbReference type="EC" id="2.4.2.1"/>
    </reaction>
</comment>
<reference evidence="12 13" key="1">
    <citation type="journal article" date="2009" name="Science">
        <title>Genome sequence, comparative analysis, and population genetics of the domestic horse.</title>
        <authorList>
            <consortium name="Broad Institute Genome Sequencing Platform"/>
            <consortium name="Broad Institute Whole Genome Assembly Team"/>
            <person name="Wade C.M."/>
            <person name="Giulotto E."/>
            <person name="Sigurdsson S."/>
            <person name="Zoli M."/>
            <person name="Gnerre S."/>
            <person name="Imsland F."/>
            <person name="Lear T.L."/>
            <person name="Adelson D.L."/>
            <person name="Bailey E."/>
            <person name="Bellone R.R."/>
            <person name="Bloecker H."/>
            <person name="Distl O."/>
            <person name="Edgar R.C."/>
            <person name="Garber M."/>
            <person name="Leeb T."/>
            <person name="Mauceli E."/>
            <person name="MacLeod J.N."/>
            <person name="Penedo M.C.T."/>
            <person name="Raison J.M."/>
            <person name="Sharpe T."/>
            <person name="Vogel J."/>
            <person name="Andersson L."/>
            <person name="Antczak D.F."/>
            <person name="Biagi T."/>
            <person name="Binns M.M."/>
            <person name="Chowdhary B.P."/>
            <person name="Coleman S.J."/>
            <person name="Della Valle G."/>
            <person name="Fryc S."/>
            <person name="Guerin G."/>
            <person name="Hasegawa T."/>
            <person name="Hill E.W."/>
            <person name="Jurka J."/>
            <person name="Kiialainen A."/>
            <person name="Lindgren G."/>
            <person name="Liu J."/>
            <person name="Magnani E."/>
            <person name="Mickelson J.R."/>
            <person name="Murray J."/>
            <person name="Nergadze S.G."/>
            <person name="Onofrio R."/>
            <person name="Pedroni S."/>
            <person name="Piras M.F."/>
            <person name="Raudsepp T."/>
            <person name="Rocchi M."/>
            <person name="Roeed K.H."/>
            <person name="Ryder O.A."/>
            <person name="Searle S."/>
            <person name="Skow L."/>
            <person name="Swinburne J.E."/>
            <person name="Syvaenen A.C."/>
            <person name="Tozaki T."/>
            <person name="Valberg S.J."/>
            <person name="Vaudin M."/>
            <person name="White J.R."/>
            <person name="Zody M.C."/>
            <person name="Lander E.S."/>
            <person name="Lindblad-Toh K."/>
        </authorList>
    </citation>
    <scope>NUCLEOTIDE SEQUENCE [LARGE SCALE GENOMIC DNA]</scope>
    <source>
        <strain evidence="12 13">Thoroughbred</strain>
    </source>
</reference>
<dbReference type="Pfam" id="PF01048">
    <property type="entry name" value="PNP_UDP_1"/>
    <property type="match status" value="1"/>
</dbReference>
<evidence type="ECO:0000256" key="7">
    <source>
        <dbReference type="ARBA" id="ARBA00023929"/>
    </source>
</evidence>
<dbReference type="UniPathway" id="UPA00606"/>
<name>A0A3Q2IDT4_HORSE</name>
<dbReference type="Ensembl" id="ENSECAT00000062528.3">
    <property type="protein sequence ID" value="ENSECAP00000045935.3"/>
    <property type="gene ID" value="ENSECAG00000038332.3"/>
</dbReference>
<comment type="catalytic activity">
    <reaction evidence="6">
        <text>inosine + phosphate = alpha-D-ribose 1-phosphate + hypoxanthine</text>
        <dbReference type="Rhea" id="RHEA:27646"/>
        <dbReference type="ChEBI" id="CHEBI:17368"/>
        <dbReference type="ChEBI" id="CHEBI:17596"/>
        <dbReference type="ChEBI" id="CHEBI:43474"/>
        <dbReference type="ChEBI" id="CHEBI:57720"/>
        <dbReference type="EC" id="2.4.2.1"/>
    </reaction>
</comment>
<proteinExistence type="inferred from homology"/>
<dbReference type="InterPro" id="IPR000845">
    <property type="entry name" value="Nucleoside_phosphorylase_d"/>
</dbReference>
<dbReference type="InterPro" id="IPR035994">
    <property type="entry name" value="Nucleoside_phosphorylase_sf"/>
</dbReference>
<evidence type="ECO:0000256" key="6">
    <source>
        <dbReference type="ARBA" id="ARBA00023918"/>
    </source>
</evidence>
<keyword evidence="13" id="KW-1185">Reference proteome</keyword>
<evidence type="ECO:0000259" key="11">
    <source>
        <dbReference type="Pfam" id="PF01048"/>
    </source>
</evidence>
<comment type="catalytic activity">
    <reaction evidence="8">
        <text>2'-deoxyinosine + phosphate = 2-deoxy-alpha-D-ribose 1-phosphate + hypoxanthine</text>
        <dbReference type="Rhea" id="RHEA:27750"/>
        <dbReference type="ChEBI" id="CHEBI:17368"/>
        <dbReference type="ChEBI" id="CHEBI:28997"/>
        <dbReference type="ChEBI" id="CHEBI:43474"/>
        <dbReference type="ChEBI" id="CHEBI:57259"/>
        <dbReference type="EC" id="2.4.2.1"/>
    </reaction>
</comment>
<dbReference type="PANTHER" id="PTHR11904:SF12">
    <property type="entry name" value="PURINE NUCLEOSIDE PHOSPHORYLASE"/>
    <property type="match status" value="1"/>
</dbReference>
<comment type="pathway">
    <text evidence="1">Purine metabolism; purine nucleoside salvage.</text>
</comment>
<dbReference type="AlphaFoldDB" id="A0A3Q2IDT4"/>
<dbReference type="InterPro" id="IPR011268">
    <property type="entry name" value="Purine_phosphorylase"/>
</dbReference>
<evidence type="ECO:0000313" key="13">
    <source>
        <dbReference type="Proteomes" id="UP000002281"/>
    </source>
</evidence>
<comment type="catalytic activity">
    <reaction evidence="9">
        <text>guanosine + phosphate = alpha-D-ribose 1-phosphate + guanine</text>
        <dbReference type="Rhea" id="RHEA:13233"/>
        <dbReference type="ChEBI" id="CHEBI:16235"/>
        <dbReference type="ChEBI" id="CHEBI:16750"/>
        <dbReference type="ChEBI" id="CHEBI:43474"/>
        <dbReference type="ChEBI" id="CHEBI:57720"/>
        <dbReference type="EC" id="2.4.2.1"/>
    </reaction>
</comment>
<evidence type="ECO:0000256" key="5">
    <source>
        <dbReference type="ARBA" id="ARBA00022679"/>
    </source>
</evidence>
<keyword evidence="5" id="KW-0808">Transferase</keyword>
<dbReference type="EC" id="2.4.2.1" evidence="3"/>
<evidence type="ECO:0000256" key="8">
    <source>
        <dbReference type="ARBA" id="ARBA00023950"/>
    </source>
</evidence>
<evidence type="ECO:0000256" key="10">
    <source>
        <dbReference type="ARBA" id="ARBA00031036"/>
    </source>
</evidence>
<dbReference type="PANTHER" id="PTHR11904">
    <property type="entry name" value="METHYLTHIOADENOSINE/PURINE NUCLEOSIDE PHOSPHORYLASE"/>
    <property type="match status" value="1"/>
</dbReference>
<evidence type="ECO:0000256" key="1">
    <source>
        <dbReference type="ARBA" id="ARBA00005058"/>
    </source>
</evidence>
<dbReference type="Bgee" id="ENSECAG00000038332">
    <property type="expression patterns" value="Expressed in synovial membrane of synovial joint and 23 other cell types or tissues"/>
</dbReference>
<dbReference type="GO" id="GO:0004731">
    <property type="term" value="F:purine-nucleoside phosphorylase activity"/>
    <property type="evidence" value="ECO:0007669"/>
    <property type="project" value="UniProtKB-EC"/>
</dbReference>
<organism evidence="12 13">
    <name type="scientific">Equus caballus</name>
    <name type="common">Horse</name>
    <dbReference type="NCBI Taxonomy" id="9796"/>
    <lineage>
        <taxon>Eukaryota</taxon>
        <taxon>Metazoa</taxon>
        <taxon>Chordata</taxon>
        <taxon>Craniata</taxon>
        <taxon>Vertebrata</taxon>
        <taxon>Euteleostomi</taxon>
        <taxon>Mammalia</taxon>
        <taxon>Eutheria</taxon>
        <taxon>Laurasiatheria</taxon>
        <taxon>Perissodactyla</taxon>
        <taxon>Equidae</taxon>
        <taxon>Equus</taxon>
    </lineage>
</organism>
<evidence type="ECO:0000256" key="2">
    <source>
        <dbReference type="ARBA" id="ARBA00006751"/>
    </source>
</evidence>
<feature type="domain" description="Nucleoside phosphorylase" evidence="11">
    <location>
        <begin position="1"/>
        <end position="59"/>
    </location>
</feature>
<dbReference type="ExpressionAtlas" id="A0A3Q2IDT4">
    <property type="expression patterns" value="baseline"/>
</dbReference>
<comment type="similarity">
    <text evidence="2">Belongs to the PNP/MTAP phosphorylase family.</text>
</comment>
<accession>A0A5F5PJW1</accession>